<accession>A0A0P0C6H8</accession>
<dbReference type="RefSeq" id="WP_062543349.1">
    <property type="nucleotide sequence ID" value="NZ_CP012643.1"/>
</dbReference>
<protein>
    <submittedName>
        <fullName evidence="1">Uncharacterized protein</fullName>
    </submittedName>
</protein>
<keyword evidence="2" id="KW-1185">Reference proteome</keyword>
<organism evidence="1 2">
    <name type="scientific">Rufibacter tibetensis</name>
    <dbReference type="NCBI Taxonomy" id="512763"/>
    <lineage>
        <taxon>Bacteria</taxon>
        <taxon>Pseudomonadati</taxon>
        <taxon>Bacteroidota</taxon>
        <taxon>Cytophagia</taxon>
        <taxon>Cytophagales</taxon>
        <taxon>Hymenobacteraceae</taxon>
        <taxon>Rufibacter</taxon>
    </lineage>
</organism>
<name>A0A0P0C6H8_9BACT</name>
<dbReference type="OrthoDB" id="9942753at2"/>
<dbReference type="PATRIC" id="fig|512763.3.peg.1761"/>
<proteinExistence type="predicted"/>
<evidence type="ECO:0000313" key="2">
    <source>
        <dbReference type="Proteomes" id="UP000061382"/>
    </source>
</evidence>
<dbReference type="EMBL" id="CP012643">
    <property type="protein sequence ID" value="ALI98931.1"/>
    <property type="molecule type" value="Genomic_DNA"/>
</dbReference>
<reference evidence="1 2" key="1">
    <citation type="submission" date="2015-08" db="EMBL/GenBank/DDBJ databases">
        <title>Complete genome sequence of Rufibacter tibetensis strain 1351t, a radiation-resistant bacterium from tibet plateau.</title>
        <authorList>
            <person name="Dai J."/>
        </authorList>
    </citation>
    <scope>NUCLEOTIDE SEQUENCE [LARGE SCALE GENOMIC DNA]</scope>
    <source>
        <strain evidence="1 2">1351</strain>
    </source>
</reference>
<dbReference type="Proteomes" id="UP000061382">
    <property type="component" value="Chromosome"/>
</dbReference>
<evidence type="ECO:0000313" key="1">
    <source>
        <dbReference type="EMBL" id="ALI98931.1"/>
    </source>
</evidence>
<sequence length="77" mass="8211">MPQGVVIAVRQGVGGVAPKPDCHGEVIAIEDDPKIGITRWMVYTFVRGSGNCCNKQKGEEVEIVTLLPDGTVIVQCS</sequence>
<dbReference type="KEGG" id="rti:DC20_08005"/>
<dbReference type="AlphaFoldDB" id="A0A0P0C6H8"/>
<gene>
    <name evidence="1" type="ORF">DC20_08005</name>
</gene>